<proteinExistence type="predicted"/>
<organism evidence="1 2">
    <name type="scientific">Aspergillus japonicus CBS 114.51</name>
    <dbReference type="NCBI Taxonomy" id="1448312"/>
    <lineage>
        <taxon>Eukaryota</taxon>
        <taxon>Fungi</taxon>
        <taxon>Dikarya</taxon>
        <taxon>Ascomycota</taxon>
        <taxon>Pezizomycotina</taxon>
        <taxon>Eurotiomycetes</taxon>
        <taxon>Eurotiomycetidae</taxon>
        <taxon>Eurotiales</taxon>
        <taxon>Aspergillaceae</taxon>
        <taxon>Aspergillus</taxon>
        <taxon>Aspergillus subgen. Circumdati</taxon>
    </lineage>
</organism>
<evidence type="ECO:0000313" key="1">
    <source>
        <dbReference type="EMBL" id="RAH82773.1"/>
    </source>
</evidence>
<protein>
    <submittedName>
        <fullName evidence="1">Uncharacterized protein</fullName>
    </submittedName>
</protein>
<dbReference type="AlphaFoldDB" id="A0A8T8X3S9"/>
<evidence type="ECO:0000313" key="2">
    <source>
        <dbReference type="Proteomes" id="UP000249497"/>
    </source>
</evidence>
<accession>A0A8T8X3S9</accession>
<reference evidence="1 2" key="1">
    <citation type="submission" date="2018-02" db="EMBL/GenBank/DDBJ databases">
        <title>The genomes of Aspergillus section Nigri reveals drivers in fungal speciation.</title>
        <authorList>
            <consortium name="DOE Joint Genome Institute"/>
            <person name="Vesth T.C."/>
            <person name="Nybo J."/>
            <person name="Theobald S."/>
            <person name="Brandl J."/>
            <person name="Frisvad J.C."/>
            <person name="Nielsen K.F."/>
            <person name="Lyhne E.K."/>
            <person name="Kogle M.E."/>
            <person name="Kuo A."/>
            <person name="Riley R."/>
            <person name="Clum A."/>
            <person name="Nolan M."/>
            <person name="Lipzen A."/>
            <person name="Salamov A."/>
            <person name="Henrissat B."/>
            <person name="Wiebenga A."/>
            <person name="De vries R.P."/>
            <person name="Grigoriev I.V."/>
            <person name="Mortensen U.H."/>
            <person name="Andersen M.R."/>
            <person name="Baker S.E."/>
        </authorList>
    </citation>
    <scope>NUCLEOTIDE SEQUENCE [LARGE SCALE GENOMIC DNA]</scope>
    <source>
        <strain evidence="1 2">CBS 114.51</strain>
    </source>
</reference>
<dbReference type="Proteomes" id="UP000249497">
    <property type="component" value="Unassembled WGS sequence"/>
</dbReference>
<sequence length="100" mass="11060">MRWTMDRMHPSCSLTSLVLEIPHTDSLSLALLFSSEGSGVVSAATAPLCFFSLCLRAASGLNKHSSQNLHNHFVSCVFFYLIYFQTPQFSSHFTLTSPVS</sequence>
<dbReference type="RefSeq" id="XP_025528667.1">
    <property type="nucleotide sequence ID" value="XM_025677564.1"/>
</dbReference>
<dbReference type="EMBL" id="KZ824787">
    <property type="protein sequence ID" value="RAH82773.1"/>
    <property type="molecule type" value="Genomic_DNA"/>
</dbReference>
<name>A0A8T8X3S9_ASPJA</name>
<gene>
    <name evidence="1" type="ORF">BO86DRAFT_68119</name>
</gene>
<keyword evidence="2" id="KW-1185">Reference proteome</keyword>
<dbReference type="GeneID" id="37181257"/>